<keyword evidence="2" id="KW-1185">Reference proteome</keyword>
<sequence length="158" mass="17115">MDALSLAESVTIDCPPEVLYDMVADVTGMGEWSPVCKACWWEDGTPGQVGSTFRGRNETPERTWETVSTVVVAERAREFAWVVNGGWVRWGYRFEPAGAGTEVTESWEMLPAGIEGFRGRYGEEADAQVAQRRQAALAGMPVTLAALKAAAEAATAAR</sequence>
<dbReference type="Gene3D" id="3.30.530.20">
    <property type="match status" value="1"/>
</dbReference>
<reference evidence="1 2" key="1">
    <citation type="submission" date="2019-11" db="EMBL/GenBank/DDBJ databases">
        <title>Acidiferrimicrobium australis gen. nov., sp. nov., an acidophilic and obligately heterotrophic, member of the Actinobacteria that catalyses dissimilatory oxido- reduction of iron isolated from metal-rich acidic water in Chile.</title>
        <authorList>
            <person name="Gonzalez D."/>
            <person name="Huber K."/>
            <person name="Hedrich S."/>
            <person name="Rojas-Villalobos C."/>
            <person name="Quatrini R."/>
            <person name="Dinamarca M.A."/>
            <person name="Schwarz A."/>
            <person name="Canales C."/>
            <person name="Nancucheo I."/>
        </authorList>
    </citation>
    <scope>NUCLEOTIDE SEQUENCE [LARGE SCALE GENOMIC DNA]</scope>
    <source>
        <strain evidence="1 2">USS-CCA1</strain>
    </source>
</reference>
<dbReference type="Pfam" id="PF10604">
    <property type="entry name" value="Polyketide_cyc2"/>
    <property type="match status" value="1"/>
</dbReference>
<accession>A0ABW9QZT3</accession>
<proteinExistence type="predicted"/>
<evidence type="ECO:0000313" key="2">
    <source>
        <dbReference type="Proteomes" id="UP000437736"/>
    </source>
</evidence>
<organism evidence="1 2">
    <name type="scientific">Acidiferrimicrobium australe</name>
    <dbReference type="NCBI Taxonomy" id="2664430"/>
    <lineage>
        <taxon>Bacteria</taxon>
        <taxon>Bacillati</taxon>
        <taxon>Actinomycetota</taxon>
        <taxon>Acidimicrobiia</taxon>
        <taxon>Acidimicrobiales</taxon>
        <taxon>Acidimicrobiaceae</taxon>
        <taxon>Acidiferrimicrobium</taxon>
    </lineage>
</organism>
<dbReference type="SUPFAM" id="SSF55961">
    <property type="entry name" value="Bet v1-like"/>
    <property type="match status" value="1"/>
</dbReference>
<dbReference type="InterPro" id="IPR023393">
    <property type="entry name" value="START-like_dom_sf"/>
</dbReference>
<comment type="caution">
    <text evidence="1">The sequence shown here is derived from an EMBL/GenBank/DDBJ whole genome shotgun (WGS) entry which is preliminary data.</text>
</comment>
<protein>
    <submittedName>
        <fullName evidence="1">SRPBCC family protein</fullName>
    </submittedName>
</protein>
<evidence type="ECO:0000313" key="1">
    <source>
        <dbReference type="EMBL" id="MST34858.1"/>
    </source>
</evidence>
<dbReference type="CDD" id="cd07812">
    <property type="entry name" value="SRPBCC"/>
    <property type="match status" value="1"/>
</dbReference>
<name>A0ABW9QZT3_9ACTN</name>
<dbReference type="EMBL" id="WJHE01001260">
    <property type="protein sequence ID" value="MST34858.1"/>
    <property type="molecule type" value="Genomic_DNA"/>
</dbReference>
<dbReference type="InterPro" id="IPR019587">
    <property type="entry name" value="Polyketide_cyclase/dehydratase"/>
</dbReference>
<dbReference type="Proteomes" id="UP000437736">
    <property type="component" value="Unassembled WGS sequence"/>
</dbReference>
<gene>
    <name evidence="1" type="ORF">GHK86_19295</name>
</gene>